<dbReference type="GeneID" id="63963703"/>
<keyword evidence="1" id="KW-1133">Transmembrane helix</keyword>
<dbReference type="Proteomes" id="UP000001803">
    <property type="component" value="Chromosome"/>
</dbReference>
<dbReference type="AlphaFoldDB" id="A0A3B6VGN5"/>
<protein>
    <submittedName>
        <fullName evidence="2">Uncharacterized protein</fullName>
    </submittedName>
</protein>
<dbReference type="KEGG" id="bhy:BHWA1_02568"/>
<evidence type="ECO:0000256" key="1">
    <source>
        <dbReference type="SAM" id="Phobius"/>
    </source>
</evidence>
<proteinExistence type="predicted"/>
<dbReference type="RefSeq" id="WP_012672048.1">
    <property type="nucleotide sequence ID" value="NC_012225.1"/>
</dbReference>
<feature type="transmembrane region" description="Helical" evidence="1">
    <location>
        <begin position="51"/>
        <end position="69"/>
    </location>
</feature>
<keyword evidence="3" id="KW-1185">Reference proteome</keyword>
<evidence type="ECO:0000313" key="2">
    <source>
        <dbReference type="EMBL" id="ACN85021.1"/>
    </source>
</evidence>
<dbReference type="EMBL" id="CP001357">
    <property type="protein sequence ID" value="ACN85021.1"/>
    <property type="molecule type" value="Genomic_DNA"/>
</dbReference>
<accession>A0A3B6VGN5</accession>
<feature type="transmembrane region" description="Helical" evidence="1">
    <location>
        <begin position="21"/>
        <end position="45"/>
    </location>
</feature>
<gene>
    <name evidence="2" type="ordered locus">BHWA1_02568</name>
</gene>
<organism evidence="2 3">
    <name type="scientific">Brachyspira hyodysenteriae (strain ATCC 49526 / WA1)</name>
    <dbReference type="NCBI Taxonomy" id="565034"/>
    <lineage>
        <taxon>Bacteria</taxon>
        <taxon>Pseudomonadati</taxon>
        <taxon>Spirochaetota</taxon>
        <taxon>Spirochaetia</taxon>
        <taxon>Brachyspirales</taxon>
        <taxon>Brachyspiraceae</taxon>
        <taxon>Brachyspira</taxon>
    </lineage>
</organism>
<dbReference type="STRING" id="565034.BHWA1_02568"/>
<keyword evidence="1" id="KW-0812">Transmembrane</keyword>
<name>A0A3B6VGN5_BRAHW</name>
<evidence type="ECO:0000313" key="3">
    <source>
        <dbReference type="Proteomes" id="UP000001803"/>
    </source>
</evidence>
<keyword evidence="1" id="KW-0472">Membrane</keyword>
<reference evidence="2 3" key="1">
    <citation type="journal article" date="2009" name="PLoS ONE">
        <title>Genome sequence of the pathogenic intestinal spirochete Brachyspira hyodysenteriae reveals adaptations to its lifestyle in the porcine large intestine.</title>
        <authorList>
            <person name="Bellgard M.I."/>
            <person name="Wanchanthuek P."/>
            <person name="La T."/>
            <person name="Ryan K."/>
            <person name="Moolhuijzen P."/>
            <person name="Albertyn Z."/>
            <person name="Shaban B."/>
            <person name="Motro Y."/>
            <person name="Dunn D.S."/>
            <person name="Schibeci D."/>
            <person name="Hunter A."/>
            <person name="Barrero R."/>
            <person name="Phillips N.D."/>
            <person name="Hampson D.J."/>
        </authorList>
    </citation>
    <scope>NUCLEOTIDE SEQUENCE [LARGE SCALE GENOMIC DNA]</scope>
    <source>
        <strain evidence="3">ATCC 49526 / WA1</strain>
    </source>
</reference>
<sequence>MRKPIPYKKPEEKKHINKKSIFLLIIFEIIIIVLSIVTTAIISLLFGINPYISAGISAAILVVFSVFVAKEFLFSINKR</sequence>